<organism evidence="14 15">
    <name type="scientific">Amycolatopsis iheyensis</name>
    <dbReference type="NCBI Taxonomy" id="2945988"/>
    <lineage>
        <taxon>Bacteria</taxon>
        <taxon>Bacillati</taxon>
        <taxon>Actinomycetota</taxon>
        <taxon>Actinomycetes</taxon>
        <taxon>Pseudonocardiales</taxon>
        <taxon>Pseudonocardiaceae</taxon>
        <taxon>Amycolatopsis</taxon>
    </lineage>
</organism>
<evidence type="ECO:0000256" key="1">
    <source>
        <dbReference type="ARBA" id="ARBA00000085"/>
    </source>
</evidence>
<sequence>MARLLPRSTRWRVALFAALAAALVLGLGSYWFVQALRSDLESSANQLASEKARAVAGLLDAGVKPVDVARQLDYAGYRIGPDKSSGCPDDPGNTGTTVGQAVVYGPDCVLGWPFGGADTVLSQSGTLDGKHFVQATVPIDPVGLETVATAERILWGGVPAAALLVGGVAWFAVRRSLRAVGAIRAEVDGVRAGDLGRRVPVPDSGDEITELAVTMNAMLARLDRSVRRQSQFTADASHELRTPLASLRTQLEVQLAHPDRLDWRRSCENAVLDVTRMETLAGDLLLLSKLDADQPAGHDRVALADVVTEHVAARVPGDGIEVSIEAAPVVRGHAGRLERVLRNLVDNAERHAKSRVLITLTALDGEGVLTVEDDGPGIPAEERERVFDRFVRLDDDRAREDDGGSGLGLAIAAEIARAHGGTLRVAESAAGARLELRLPLA</sequence>
<dbReference type="SUPFAM" id="SSF55874">
    <property type="entry name" value="ATPase domain of HSP90 chaperone/DNA topoisomerase II/histidine kinase"/>
    <property type="match status" value="1"/>
</dbReference>
<dbReference type="RefSeq" id="WP_257921051.1">
    <property type="nucleotide sequence ID" value="NZ_JAMXQV010000007.1"/>
</dbReference>
<dbReference type="Pfam" id="PF02518">
    <property type="entry name" value="HATPase_c"/>
    <property type="match status" value="1"/>
</dbReference>
<dbReference type="SMART" id="SM00387">
    <property type="entry name" value="HATPase_c"/>
    <property type="match status" value="1"/>
</dbReference>
<dbReference type="InterPro" id="IPR036097">
    <property type="entry name" value="HisK_dim/P_sf"/>
</dbReference>
<feature type="domain" description="Histidine kinase" evidence="12">
    <location>
        <begin position="235"/>
        <end position="441"/>
    </location>
</feature>
<proteinExistence type="predicted"/>
<evidence type="ECO:0000256" key="2">
    <source>
        <dbReference type="ARBA" id="ARBA00004236"/>
    </source>
</evidence>
<dbReference type="CDD" id="cd00082">
    <property type="entry name" value="HisKA"/>
    <property type="match status" value="1"/>
</dbReference>
<dbReference type="Gene3D" id="6.10.340.10">
    <property type="match status" value="1"/>
</dbReference>
<dbReference type="EMBL" id="JAMXQV010000007">
    <property type="protein sequence ID" value="MCR6484436.1"/>
    <property type="molecule type" value="Genomic_DNA"/>
</dbReference>
<dbReference type="InterPro" id="IPR050428">
    <property type="entry name" value="TCS_sensor_his_kinase"/>
</dbReference>
<dbReference type="GO" id="GO:0005886">
    <property type="term" value="C:plasma membrane"/>
    <property type="evidence" value="ECO:0007669"/>
    <property type="project" value="UniProtKB-SubCell"/>
</dbReference>
<dbReference type="EC" id="2.7.13.3" evidence="3"/>
<keyword evidence="9" id="KW-0902">Two-component regulatory system</keyword>
<dbReference type="SMART" id="SM00304">
    <property type="entry name" value="HAMP"/>
    <property type="match status" value="1"/>
</dbReference>
<evidence type="ECO:0000256" key="4">
    <source>
        <dbReference type="ARBA" id="ARBA00022553"/>
    </source>
</evidence>
<keyword evidence="15" id="KW-1185">Reference proteome</keyword>
<evidence type="ECO:0000256" key="6">
    <source>
        <dbReference type="ARBA" id="ARBA00022692"/>
    </source>
</evidence>
<evidence type="ECO:0000256" key="10">
    <source>
        <dbReference type="ARBA" id="ARBA00023136"/>
    </source>
</evidence>
<evidence type="ECO:0000259" key="13">
    <source>
        <dbReference type="PROSITE" id="PS50885"/>
    </source>
</evidence>
<dbReference type="InterPro" id="IPR003660">
    <property type="entry name" value="HAMP_dom"/>
</dbReference>
<evidence type="ECO:0000256" key="9">
    <source>
        <dbReference type="ARBA" id="ARBA00023012"/>
    </source>
</evidence>
<protein>
    <recommendedName>
        <fullName evidence="3">histidine kinase</fullName>
        <ecNumber evidence="3">2.7.13.3</ecNumber>
    </recommendedName>
</protein>
<dbReference type="PRINTS" id="PR00344">
    <property type="entry name" value="BCTRLSENSOR"/>
</dbReference>
<name>A0A9X2SL13_9PSEU</name>
<dbReference type="InterPro" id="IPR005467">
    <property type="entry name" value="His_kinase_dom"/>
</dbReference>
<keyword evidence="4" id="KW-0597">Phosphoprotein</keyword>
<evidence type="ECO:0000313" key="14">
    <source>
        <dbReference type="EMBL" id="MCR6484436.1"/>
    </source>
</evidence>
<dbReference type="CDD" id="cd06225">
    <property type="entry name" value="HAMP"/>
    <property type="match status" value="1"/>
</dbReference>
<dbReference type="Proteomes" id="UP001144096">
    <property type="component" value="Unassembled WGS sequence"/>
</dbReference>
<comment type="catalytic activity">
    <reaction evidence="1">
        <text>ATP + protein L-histidine = ADP + protein N-phospho-L-histidine.</text>
        <dbReference type="EC" id="2.7.13.3"/>
    </reaction>
</comment>
<keyword evidence="6 11" id="KW-0812">Transmembrane</keyword>
<dbReference type="SUPFAM" id="SSF158472">
    <property type="entry name" value="HAMP domain-like"/>
    <property type="match status" value="1"/>
</dbReference>
<dbReference type="AlphaFoldDB" id="A0A9X2SL13"/>
<accession>A0A9X2SL13</accession>
<evidence type="ECO:0000259" key="12">
    <source>
        <dbReference type="PROSITE" id="PS50109"/>
    </source>
</evidence>
<keyword evidence="8 11" id="KW-1133">Transmembrane helix</keyword>
<keyword evidence="10 11" id="KW-0472">Membrane</keyword>
<keyword evidence="5" id="KW-0808">Transferase</keyword>
<keyword evidence="7 14" id="KW-0418">Kinase</keyword>
<gene>
    <name evidence="14" type="ORF">M8542_16550</name>
</gene>
<feature type="domain" description="HAMP" evidence="13">
    <location>
        <begin position="174"/>
        <end position="227"/>
    </location>
</feature>
<dbReference type="Gene3D" id="1.10.287.130">
    <property type="match status" value="1"/>
</dbReference>
<evidence type="ECO:0000256" key="5">
    <source>
        <dbReference type="ARBA" id="ARBA00022679"/>
    </source>
</evidence>
<dbReference type="GO" id="GO:0000155">
    <property type="term" value="F:phosphorelay sensor kinase activity"/>
    <property type="evidence" value="ECO:0007669"/>
    <property type="project" value="InterPro"/>
</dbReference>
<dbReference type="SUPFAM" id="SSF47384">
    <property type="entry name" value="Homodimeric domain of signal transducing histidine kinase"/>
    <property type="match status" value="1"/>
</dbReference>
<dbReference type="CDD" id="cd00075">
    <property type="entry name" value="HATPase"/>
    <property type="match status" value="1"/>
</dbReference>
<feature type="transmembrane region" description="Helical" evidence="11">
    <location>
        <begin position="12"/>
        <end position="33"/>
    </location>
</feature>
<dbReference type="PROSITE" id="PS50109">
    <property type="entry name" value="HIS_KIN"/>
    <property type="match status" value="1"/>
</dbReference>
<dbReference type="Pfam" id="PF00512">
    <property type="entry name" value="HisKA"/>
    <property type="match status" value="1"/>
</dbReference>
<dbReference type="InterPro" id="IPR003594">
    <property type="entry name" value="HATPase_dom"/>
</dbReference>
<dbReference type="SMART" id="SM00388">
    <property type="entry name" value="HisKA"/>
    <property type="match status" value="1"/>
</dbReference>
<evidence type="ECO:0000256" key="3">
    <source>
        <dbReference type="ARBA" id="ARBA00012438"/>
    </source>
</evidence>
<dbReference type="InterPro" id="IPR004358">
    <property type="entry name" value="Sig_transdc_His_kin-like_C"/>
</dbReference>
<dbReference type="InterPro" id="IPR036890">
    <property type="entry name" value="HATPase_C_sf"/>
</dbReference>
<evidence type="ECO:0000256" key="11">
    <source>
        <dbReference type="SAM" id="Phobius"/>
    </source>
</evidence>
<comment type="subcellular location">
    <subcellularLocation>
        <location evidence="2">Cell membrane</location>
    </subcellularLocation>
</comment>
<dbReference type="PANTHER" id="PTHR45436">
    <property type="entry name" value="SENSOR HISTIDINE KINASE YKOH"/>
    <property type="match status" value="1"/>
</dbReference>
<evidence type="ECO:0000313" key="15">
    <source>
        <dbReference type="Proteomes" id="UP001144096"/>
    </source>
</evidence>
<evidence type="ECO:0000256" key="8">
    <source>
        <dbReference type="ARBA" id="ARBA00022989"/>
    </source>
</evidence>
<comment type="caution">
    <text evidence="14">The sequence shown here is derived from an EMBL/GenBank/DDBJ whole genome shotgun (WGS) entry which is preliminary data.</text>
</comment>
<dbReference type="Gene3D" id="3.30.565.10">
    <property type="entry name" value="Histidine kinase-like ATPase, C-terminal domain"/>
    <property type="match status" value="1"/>
</dbReference>
<dbReference type="PANTHER" id="PTHR45436:SF5">
    <property type="entry name" value="SENSOR HISTIDINE KINASE TRCS"/>
    <property type="match status" value="1"/>
</dbReference>
<evidence type="ECO:0000256" key="7">
    <source>
        <dbReference type="ARBA" id="ARBA00022777"/>
    </source>
</evidence>
<reference evidence="14" key="1">
    <citation type="submission" date="2022-06" db="EMBL/GenBank/DDBJ databases">
        <title>Amycolatopsis iheyaensis sp. nov., a new species of the genus Amycolatopsis isolated from soil in Iheya island, Japan.</title>
        <authorList>
            <person name="Ngamcharungchit C."/>
            <person name="Kanto H."/>
            <person name="Take A."/>
            <person name="Intra B."/>
            <person name="Matsumoto A."/>
            <person name="Panbangred W."/>
            <person name="Inahashi Y."/>
        </authorList>
    </citation>
    <scope>NUCLEOTIDE SEQUENCE</scope>
    <source>
        <strain evidence="14">OK19-0408</strain>
    </source>
</reference>
<dbReference type="Pfam" id="PF00672">
    <property type="entry name" value="HAMP"/>
    <property type="match status" value="1"/>
</dbReference>
<dbReference type="PROSITE" id="PS50885">
    <property type="entry name" value="HAMP"/>
    <property type="match status" value="1"/>
</dbReference>
<dbReference type="InterPro" id="IPR003661">
    <property type="entry name" value="HisK_dim/P_dom"/>
</dbReference>